<sequence length="70" mass="8439">MMQFQIYLIDLTKRVTSRVFSKKLLLAWFHSHFWKVEKVSYRMLTTFLKKSGWQFSRVSKIKTLNRGPLG</sequence>
<dbReference type="AlphaFoldDB" id="A0A7J8TDF8"/>
<name>A0A7J8TDF8_GOSDV</name>
<comment type="caution">
    <text evidence="1">The sequence shown here is derived from an EMBL/GenBank/DDBJ whole genome shotgun (WGS) entry which is preliminary data.</text>
</comment>
<keyword evidence="2" id="KW-1185">Reference proteome</keyword>
<evidence type="ECO:0000313" key="2">
    <source>
        <dbReference type="Proteomes" id="UP000593561"/>
    </source>
</evidence>
<protein>
    <submittedName>
        <fullName evidence="1">Uncharacterized protein</fullName>
    </submittedName>
</protein>
<organism evidence="1 2">
    <name type="scientific">Gossypium davidsonii</name>
    <name type="common">Davidson's cotton</name>
    <name type="synonym">Gossypium klotzschianum subsp. davidsonii</name>
    <dbReference type="NCBI Taxonomy" id="34287"/>
    <lineage>
        <taxon>Eukaryota</taxon>
        <taxon>Viridiplantae</taxon>
        <taxon>Streptophyta</taxon>
        <taxon>Embryophyta</taxon>
        <taxon>Tracheophyta</taxon>
        <taxon>Spermatophyta</taxon>
        <taxon>Magnoliopsida</taxon>
        <taxon>eudicotyledons</taxon>
        <taxon>Gunneridae</taxon>
        <taxon>Pentapetalae</taxon>
        <taxon>rosids</taxon>
        <taxon>malvids</taxon>
        <taxon>Malvales</taxon>
        <taxon>Malvaceae</taxon>
        <taxon>Malvoideae</taxon>
        <taxon>Gossypium</taxon>
    </lineage>
</organism>
<accession>A0A7J8TDF8</accession>
<dbReference type="EMBL" id="JABFAC010245068">
    <property type="protein sequence ID" value="MBA0636245.1"/>
    <property type="molecule type" value="Genomic_DNA"/>
</dbReference>
<gene>
    <name evidence="1" type="ORF">Godav_025852</name>
</gene>
<reference evidence="1 2" key="1">
    <citation type="journal article" date="2019" name="Genome Biol. Evol.">
        <title>Insights into the evolution of the New World diploid cottons (Gossypium, subgenus Houzingenia) based on genome sequencing.</title>
        <authorList>
            <person name="Grover C.E."/>
            <person name="Arick M.A. 2nd"/>
            <person name="Thrash A."/>
            <person name="Conover J.L."/>
            <person name="Sanders W.S."/>
            <person name="Peterson D.G."/>
            <person name="Frelichowski J.E."/>
            <person name="Scheffler J.A."/>
            <person name="Scheffler B.E."/>
            <person name="Wendel J.F."/>
        </authorList>
    </citation>
    <scope>NUCLEOTIDE SEQUENCE [LARGE SCALE GENOMIC DNA]</scope>
    <source>
        <strain evidence="1">27</strain>
        <tissue evidence="1">Leaf</tissue>
    </source>
</reference>
<proteinExistence type="predicted"/>
<dbReference type="Proteomes" id="UP000593561">
    <property type="component" value="Unassembled WGS sequence"/>
</dbReference>
<evidence type="ECO:0000313" key="1">
    <source>
        <dbReference type="EMBL" id="MBA0636245.1"/>
    </source>
</evidence>